<dbReference type="PROSITE" id="PS00028">
    <property type="entry name" value="ZINC_FINGER_C2H2_1"/>
    <property type="match status" value="3"/>
</dbReference>
<dbReference type="InterPro" id="IPR036236">
    <property type="entry name" value="Znf_C2H2_sf"/>
</dbReference>
<accession>A0A182NNL4</accession>
<feature type="compositionally biased region" description="Polar residues" evidence="2">
    <location>
        <begin position="384"/>
        <end position="406"/>
    </location>
</feature>
<dbReference type="GO" id="GO:0005634">
    <property type="term" value="C:nucleus"/>
    <property type="evidence" value="ECO:0007669"/>
    <property type="project" value="TreeGrafter"/>
</dbReference>
<feature type="compositionally biased region" description="Acidic residues" evidence="2">
    <location>
        <begin position="449"/>
        <end position="462"/>
    </location>
</feature>
<dbReference type="PANTHER" id="PTHR15491:SF9">
    <property type="entry name" value="CIP1-INTERACTING ZINC FINGER PROTEIN"/>
    <property type="match status" value="1"/>
</dbReference>
<feature type="compositionally biased region" description="Gly residues" evidence="2">
    <location>
        <begin position="9"/>
        <end position="28"/>
    </location>
</feature>
<feature type="region of interest" description="Disordered" evidence="2">
    <location>
        <begin position="141"/>
        <end position="182"/>
    </location>
</feature>
<evidence type="ECO:0000259" key="3">
    <source>
        <dbReference type="PROSITE" id="PS50157"/>
    </source>
</evidence>
<dbReference type="STRING" id="7168.A0A182NNL4"/>
<protein>
    <recommendedName>
        <fullName evidence="3">C2H2-type domain-containing protein</fullName>
    </recommendedName>
</protein>
<feature type="compositionally biased region" description="Basic and acidic residues" evidence="2">
    <location>
        <begin position="659"/>
        <end position="675"/>
    </location>
</feature>
<dbReference type="VEuPathDB" id="VectorBase:ADIR009249"/>
<dbReference type="InterPro" id="IPR026811">
    <property type="entry name" value="CIZ1"/>
</dbReference>
<dbReference type="InterPro" id="IPR013087">
    <property type="entry name" value="Znf_C2H2_type"/>
</dbReference>
<dbReference type="Proteomes" id="UP000075884">
    <property type="component" value="Unassembled WGS sequence"/>
</dbReference>
<dbReference type="SUPFAM" id="SSF57667">
    <property type="entry name" value="beta-beta-alpha zinc fingers"/>
    <property type="match status" value="1"/>
</dbReference>
<name>A0A182NNL4_9DIPT</name>
<feature type="region of interest" description="Disordered" evidence="2">
    <location>
        <begin position="351"/>
        <end position="462"/>
    </location>
</feature>
<feature type="region of interest" description="Disordered" evidence="2">
    <location>
        <begin position="561"/>
        <end position="695"/>
    </location>
</feature>
<dbReference type="PROSITE" id="PS50157">
    <property type="entry name" value="ZINC_FINGER_C2H2_2"/>
    <property type="match status" value="1"/>
</dbReference>
<dbReference type="PANTHER" id="PTHR15491">
    <property type="match status" value="1"/>
</dbReference>
<dbReference type="EnsemblMetazoa" id="ADIR009249-RA">
    <property type="protein sequence ID" value="ADIR009249-PA"/>
    <property type="gene ID" value="ADIR009249"/>
</dbReference>
<evidence type="ECO:0000313" key="5">
    <source>
        <dbReference type="Proteomes" id="UP000075884"/>
    </source>
</evidence>
<feature type="region of interest" description="Disordered" evidence="2">
    <location>
        <begin position="1"/>
        <end position="28"/>
    </location>
</feature>
<organism evidence="4 5">
    <name type="scientific">Anopheles dirus</name>
    <dbReference type="NCBI Taxonomy" id="7168"/>
    <lineage>
        <taxon>Eukaryota</taxon>
        <taxon>Metazoa</taxon>
        <taxon>Ecdysozoa</taxon>
        <taxon>Arthropoda</taxon>
        <taxon>Hexapoda</taxon>
        <taxon>Insecta</taxon>
        <taxon>Pterygota</taxon>
        <taxon>Neoptera</taxon>
        <taxon>Endopterygota</taxon>
        <taxon>Diptera</taxon>
        <taxon>Nematocera</taxon>
        <taxon>Culicoidea</taxon>
        <taxon>Culicidae</taxon>
        <taxon>Anophelinae</taxon>
        <taxon>Anopheles</taxon>
    </lineage>
</organism>
<dbReference type="AlphaFoldDB" id="A0A182NNL4"/>
<sequence length="695" mass="75593">MAYRNNNRRGGGGGGGGGSGGSGGGGGGGGGNGGGNFGNNYGNRINPWDTSVGGGRGNNDALTFANSLISNLLRNQNANQVPSLLDGVQSSRFDDINGYNFIRNRYAKNRYVNGRGIRKPDAASRYKSALAKNCNKPFMKDALGNAGTSSRIDPSGNKGAKKGNAPGGPAGGAKEKTSSSKASPYMDVSNDFLYCHMCDKHMYDATSFENHITGRTHRVMKESIEESYRMRATLLRQEARIAEQLKTIEIDRLKRMGKAKNYYKVREYCPMCELFFYGHIIAHRRSEKHLDLKKFLHPKCDDCELEFHNRTEYDDHLLSVVHMKNCKSKPSRLDVERKAKQLTISTMQDELLDIREETAPKKKKDKDGSGSGAKKSEVEGVKTSAKQQPATESASTVVTGENGVSSKTDEDATAMVDATLEDGAGSECGKPAVDDGVGAALDDPKLDEECPEDEMVKEEESEDCILDYKPGDEIAPEIDNKLPRYKKNRALGLSLIGKLECVECRICHKYFDSEATGEVHARTHSHYRAFIRFLNEKAMEVRIAQKRAAVALEEAEAAKKKQKLADEKKPAEELNGGEPAPVNNGERADKKDSELYDPSEATESGDASMAEDGKSDDDQNGSEQVELMETEAASDAGGKDAATSGATDDEDAGGQADADSSKEDDCKDSKEDRPNAKGGNRRGRNARFGRFAGRY</sequence>
<dbReference type="Pfam" id="PF23330">
    <property type="entry name" value="zf-C2H2_14"/>
    <property type="match status" value="1"/>
</dbReference>
<reference evidence="4" key="2">
    <citation type="submission" date="2020-05" db="UniProtKB">
        <authorList>
            <consortium name="EnsemblMetazoa"/>
        </authorList>
    </citation>
    <scope>IDENTIFICATION</scope>
    <source>
        <strain evidence="4">WRAIR2</strain>
    </source>
</reference>
<dbReference type="GO" id="GO:0008270">
    <property type="term" value="F:zinc ion binding"/>
    <property type="evidence" value="ECO:0007669"/>
    <property type="project" value="UniProtKB-KW"/>
</dbReference>
<evidence type="ECO:0000256" key="2">
    <source>
        <dbReference type="SAM" id="MobiDB-lite"/>
    </source>
</evidence>
<evidence type="ECO:0000313" key="4">
    <source>
        <dbReference type="EnsemblMetazoa" id="ADIR009249-PA"/>
    </source>
</evidence>
<keyword evidence="1" id="KW-0863">Zinc-finger</keyword>
<feature type="compositionally biased region" description="Basic and acidic residues" evidence="2">
    <location>
        <begin position="352"/>
        <end position="380"/>
    </location>
</feature>
<feature type="compositionally biased region" description="Basic and acidic residues" evidence="2">
    <location>
        <begin position="561"/>
        <end position="572"/>
    </location>
</feature>
<evidence type="ECO:0000256" key="1">
    <source>
        <dbReference type="PROSITE-ProRule" id="PRU00042"/>
    </source>
</evidence>
<proteinExistence type="predicted"/>
<keyword evidence="1" id="KW-0479">Metal-binding</keyword>
<reference evidence="5" key="1">
    <citation type="submission" date="2013-03" db="EMBL/GenBank/DDBJ databases">
        <title>The Genome Sequence of Anopheles dirus WRAIR2.</title>
        <authorList>
            <consortium name="The Broad Institute Genomics Platform"/>
            <person name="Neafsey D.E."/>
            <person name="Walton C."/>
            <person name="Walker B."/>
            <person name="Young S.K."/>
            <person name="Zeng Q."/>
            <person name="Gargeya S."/>
            <person name="Fitzgerald M."/>
            <person name="Haas B."/>
            <person name="Abouelleil A."/>
            <person name="Allen A.W."/>
            <person name="Alvarado L."/>
            <person name="Arachchi H.M."/>
            <person name="Berlin A.M."/>
            <person name="Chapman S.B."/>
            <person name="Gainer-Dewar J."/>
            <person name="Goldberg J."/>
            <person name="Griggs A."/>
            <person name="Gujja S."/>
            <person name="Hansen M."/>
            <person name="Howarth C."/>
            <person name="Imamovic A."/>
            <person name="Ireland A."/>
            <person name="Larimer J."/>
            <person name="McCowan C."/>
            <person name="Murphy C."/>
            <person name="Pearson M."/>
            <person name="Poon T.W."/>
            <person name="Priest M."/>
            <person name="Roberts A."/>
            <person name="Saif S."/>
            <person name="Shea T."/>
            <person name="Sisk P."/>
            <person name="Sykes S."/>
            <person name="Wortman J."/>
            <person name="Nusbaum C."/>
            <person name="Birren B."/>
        </authorList>
    </citation>
    <scope>NUCLEOTIDE SEQUENCE [LARGE SCALE GENOMIC DNA]</scope>
    <source>
        <strain evidence="5">WRAIR2</strain>
    </source>
</reference>
<keyword evidence="5" id="KW-1185">Reference proteome</keyword>
<dbReference type="SMART" id="SM00355">
    <property type="entry name" value="ZnF_C2H2"/>
    <property type="match status" value="3"/>
</dbReference>
<keyword evidence="1" id="KW-0862">Zinc</keyword>
<feature type="domain" description="C2H2-type" evidence="3">
    <location>
        <begin position="502"/>
        <end position="529"/>
    </location>
</feature>
<dbReference type="InterPro" id="IPR056345">
    <property type="entry name" value="Znf-C2H2_CIZ1"/>
</dbReference>